<proteinExistence type="predicted"/>
<name>A0A974PUW0_9HYPH</name>
<dbReference type="AlphaFoldDB" id="A0A974PUW0"/>
<dbReference type="EMBL" id="CP063364">
    <property type="protein sequence ID" value="QRG10140.1"/>
    <property type="molecule type" value="Genomic_DNA"/>
</dbReference>
<dbReference type="Proteomes" id="UP000596427">
    <property type="component" value="Plasmid unnamed2"/>
</dbReference>
<dbReference type="RefSeq" id="WP_203197015.1">
    <property type="nucleotide sequence ID" value="NZ_CP063364.1"/>
</dbReference>
<dbReference type="KEGG" id="xdi:EZH22_30110"/>
<evidence type="ECO:0000313" key="1">
    <source>
        <dbReference type="EMBL" id="QRG10140.1"/>
    </source>
</evidence>
<keyword evidence="1" id="KW-0614">Plasmid</keyword>
<geneLocation type="plasmid" evidence="1 2">
    <name>unnamed2</name>
</geneLocation>
<accession>A0A974PUW0</accession>
<evidence type="ECO:0000313" key="2">
    <source>
        <dbReference type="Proteomes" id="UP000596427"/>
    </source>
</evidence>
<protein>
    <submittedName>
        <fullName evidence="1">Uncharacterized protein</fullName>
    </submittedName>
</protein>
<reference evidence="1 2" key="1">
    <citation type="submission" date="2020-10" db="EMBL/GenBank/DDBJ databases">
        <title>Degradation of 1,4-Dioxane by Xanthobacter sp. YN2, via a Novel Group-2 Soluble Di-Iron Monooxygenase.</title>
        <authorList>
            <person name="Ma F."/>
            <person name="Wang Y."/>
            <person name="Yang J."/>
            <person name="Guo H."/>
            <person name="Su D."/>
            <person name="Yu L."/>
        </authorList>
    </citation>
    <scope>NUCLEOTIDE SEQUENCE [LARGE SCALE GENOMIC DNA]</scope>
    <source>
        <strain evidence="1 2">YN2</strain>
        <plasmid evidence="1 2">unnamed2</plasmid>
    </source>
</reference>
<organism evidence="1 2">
    <name type="scientific">Xanthobacter dioxanivorans</name>
    <dbReference type="NCBI Taxonomy" id="2528964"/>
    <lineage>
        <taxon>Bacteria</taxon>
        <taxon>Pseudomonadati</taxon>
        <taxon>Pseudomonadota</taxon>
        <taxon>Alphaproteobacteria</taxon>
        <taxon>Hyphomicrobiales</taxon>
        <taxon>Xanthobacteraceae</taxon>
        <taxon>Xanthobacter</taxon>
    </lineage>
</organism>
<keyword evidence="2" id="KW-1185">Reference proteome</keyword>
<sequence>MPLYAVTVKEIVLRTAIIDAPNKAAAREMARRGECDDWVDLQATGEGRQVVGKALLQAPSQRPPISGLRRPK</sequence>
<gene>
    <name evidence="1" type="ORF">EZH22_30110</name>
</gene>